<comment type="caution">
    <text evidence="18">The sequence shown here is derived from an EMBL/GenBank/DDBJ whole genome shotgun (WGS) entry which is preliminary data.</text>
</comment>
<dbReference type="OrthoDB" id="6284657at2759"/>
<dbReference type="InterPro" id="IPR023415">
    <property type="entry name" value="LDLR_class-A_CS"/>
</dbReference>
<feature type="repeat" description="TNFR-Cys" evidence="11">
    <location>
        <begin position="1237"/>
        <end position="1283"/>
    </location>
</feature>
<evidence type="ECO:0000259" key="15">
    <source>
        <dbReference type="PROSITE" id="PS50050"/>
    </source>
</evidence>
<evidence type="ECO:0000256" key="13">
    <source>
        <dbReference type="SAM" id="SignalP"/>
    </source>
</evidence>
<dbReference type="InterPro" id="IPR003598">
    <property type="entry name" value="Ig_sub2"/>
</dbReference>
<feature type="disulfide bond" evidence="10">
    <location>
        <begin position="726"/>
        <end position="744"/>
    </location>
</feature>
<organism evidence="18 19">
    <name type="scientific">Fasciolopsis buskii</name>
    <dbReference type="NCBI Taxonomy" id="27845"/>
    <lineage>
        <taxon>Eukaryota</taxon>
        <taxon>Metazoa</taxon>
        <taxon>Spiralia</taxon>
        <taxon>Lophotrochozoa</taxon>
        <taxon>Platyhelminthes</taxon>
        <taxon>Trematoda</taxon>
        <taxon>Digenea</taxon>
        <taxon>Plagiorchiida</taxon>
        <taxon>Echinostomata</taxon>
        <taxon>Echinostomatoidea</taxon>
        <taxon>Fasciolidae</taxon>
        <taxon>Fasciolopsis</taxon>
    </lineage>
</organism>
<evidence type="ECO:0000256" key="9">
    <source>
        <dbReference type="PROSITE-ProRule" id="PRU00076"/>
    </source>
</evidence>
<dbReference type="SUPFAM" id="SSF57184">
    <property type="entry name" value="Growth factor receptor domain"/>
    <property type="match status" value="1"/>
</dbReference>
<reference evidence="18" key="1">
    <citation type="submission" date="2019-05" db="EMBL/GenBank/DDBJ databases">
        <title>Annotation for the trematode Fasciolopsis buski.</title>
        <authorList>
            <person name="Choi Y.-J."/>
        </authorList>
    </citation>
    <scope>NUCLEOTIDE SEQUENCE</scope>
    <source>
        <strain evidence="18">HT</strain>
        <tissue evidence="18">Whole worm</tissue>
    </source>
</reference>
<feature type="domain" description="Ig-like" evidence="16">
    <location>
        <begin position="6728"/>
        <end position="6826"/>
    </location>
</feature>
<evidence type="ECO:0000256" key="3">
    <source>
        <dbReference type="ARBA" id="ARBA00022737"/>
    </source>
</evidence>
<dbReference type="CDD" id="cd00112">
    <property type="entry name" value="LDLa"/>
    <property type="match status" value="3"/>
</dbReference>
<keyword evidence="8" id="KW-0393">Immunoglobulin domain</keyword>
<dbReference type="PRINTS" id="PR00261">
    <property type="entry name" value="LDLRECEPTOR"/>
</dbReference>
<proteinExistence type="predicted"/>
<dbReference type="PROSITE" id="PS51115">
    <property type="entry name" value="LAMININ_IVA"/>
    <property type="match status" value="1"/>
</dbReference>
<dbReference type="InterPro" id="IPR013783">
    <property type="entry name" value="Ig-like_fold"/>
</dbReference>
<protein>
    <submittedName>
        <fullName evidence="18">Basement membrane-specific heparan sulfate proteoglycan core protein</fullName>
    </submittedName>
</protein>
<dbReference type="Pfam" id="PF00057">
    <property type="entry name" value="Ldl_recept_a"/>
    <property type="match status" value="1"/>
</dbReference>
<evidence type="ECO:0000256" key="4">
    <source>
        <dbReference type="ARBA" id="ARBA00023136"/>
    </source>
</evidence>
<dbReference type="SMART" id="SM00180">
    <property type="entry name" value="EGF_Lam"/>
    <property type="match status" value="2"/>
</dbReference>
<dbReference type="InterPro" id="IPR000034">
    <property type="entry name" value="Laminin_IV"/>
</dbReference>
<evidence type="ECO:0000259" key="14">
    <source>
        <dbReference type="PROSITE" id="PS50026"/>
    </source>
</evidence>
<dbReference type="SUPFAM" id="SSF48726">
    <property type="entry name" value="Immunoglobulin"/>
    <property type="match status" value="8"/>
</dbReference>
<dbReference type="PROSITE" id="PS50026">
    <property type="entry name" value="EGF_3"/>
    <property type="match status" value="1"/>
</dbReference>
<name>A0A8E0VQ09_9TREM</name>
<feature type="disulfide bond" evidence="10">
    <location>
        <begin position="719"/>
        <end position="731"/>
    </location>
</feature>
<dbReference type="SMART" id="SM00408">
    <property type="entry name" value="IGc2"/>
    <property type="match status" value="7"/>
</dbReference>
<dbReference type="PANTHER" id="PTHR11640:SF157">
    <property type="entry name" value="V-SET AND IMMUNOGLOBULIN DOMAIN-CONTAINING PROTEIN 10"/>
    <property type="match status" value="1"/>
</dbReference>
<dbReference type="SUPFAM" id="SSF57424">
    <property type="entry name" value="LDL receptor-like module"/>
    <property type="match status" value="2"/>
</dbReference>
<dbReference type="GO" id="GO:0007416">
    <property type="term" value="P:synapse assembly"/>
    <property type="evidence" value="ECO:0007669"/>
    <property type="project" value="TreeGrafter"/>
</dbReference>
<dbReference type="PROSITE" id="PS01248">
    <property type="entry name" value="EGF_LAM_1"/>
    <property type="match status" value="2"/>
</dbReference>
<keyword evidence="4" id="KW-0472">Membrane</keyword>
<dbReference type="PROSITE" id="PS00022">
    <property type="entry name" value="EGF_1"/>
    <property type="match status" value="1"/>
</dbReference>
<dbReference type="GO" id="GO:0098609">
    <property type="term" value="P:cell-cell adhesion"/>
    <property type="evidence" value="ECO:0007669"/>
    <property type="project" value="TreeGrafter"/>
</dbReference>
<feature type="domain" description="Ig-like" evidence="16">
    <location>
        <begin position="1691"/>
        <end position="1790"/>
    </location>
</feature>
<evidence type="ECO:0000313" key="18">
    <source>
        <dbReference type="EMBL" id="KAA0197879.1"/>
    </source>
</evidence>
<dbReference type="PROSITE" id="PS50068">
    <property type="entry name" value="LDLRA_2"/>
    <property type="match status" value="3"/>
</dbReference>
<dbReference type="SMART" id="SM00192">
    <property type="entry name" value="LDLa"/>
    <property type="match status" value="3"/>
</dbReference>
<keyword evidence="6" id="KW-0325">Glycoprotein</keyword>
<dbReference type="CDD" id="cd00055">
    <property type="entry name" value="EGF_Lam"/>
    <property type="match status" value="1"/>
</dbReference>
<dbReference type="PROSITE" id="PS01209">
    <property type="entry name" value="LDLRA_1"/>
    <property type="match status" value="1"/>
</dbReference>
<dbReference type="Gene3D" id="4.10.400.10">
    <property type="entry name" value="Low-density Lipoprotein Receptor"/>
    <property type="match status" value="3"/>
</dbReference>
<evidence type="ECO:0000256" key="10">
    <source>
        <dbReference type="PROSITE-ProRule" id="PRU00124"/>
    </source>
</evidence>
<evidence type="ECO:0000313" key="19">
    <source>
        <dbReference type="Proteomes" id="UP000728185"/>
    </source>
</evidence>
<dbReference type="InterPro" id="IPR036179">
    <property type="entry name" value="Ig-like_dom_sf"/>
</dbReference>
<evidence type="ECO:0000256" key="2">
    <source>
        <dbReference type="ARBA" id="ARBA00022729"/>
    </source>
</evidence>
<dbReference type="InterPro" id="IPR002172">
    <property type="entry name" value="LDrepeatLR_classA_rpt"/>
</dbReference>
<feature type="region of interest" description="Disordered" evidence="12">
    <location>
        <begin position="4481"/>
        <end position="4500"/>
    </location>
</feature>
<evidence type="ECO:0000256" key="12">
    <source>
        <dbReference type="SAM" id="MobiDB-lite"/>
    </source>
</evidence>
<dbReference type="InterPro" id="IPR051275">
    <property type="entry name" value="Cell_adhesion_signaling"/>
</dbReference>
<feature type="domain" description="EGF-like" evidence="14">
    <location>
        <begin position="1311"/>
        <end position="1350"/>
    </location>
</feature>
<keyword evidence="3" id="KW-0677">Repeat</keyword>
<sequence>MIAVRGLFSCDCPMMCYFLLTFLSLFLTLQSTHYGRVSQETRQYSITFRPDRKTDEVDVQCPLQHAQPGDEFLIHEVNSVDNSTTLIRRTRISPNTKARDLTLLVNRWTDGSQFLCELIRPQTDFVVSRCVVRFSHNQGYRQLVYDSHSNFRIHSELGQPFTLRCPINNTNNEKVLWFQHAGYQILHSKEDGTIQFSTIAKDDLGTYYCTLNSDFKRAELQLPVRKVLLTAESHGQNLRQVEAVTHGDLSSSYYCGDLPGLLNQVTWASLSGNVLVGFNQQTIKRQEPRGERTHPPMQCSFNIFGKTNAKTSEQFLPESSRPILRTRRSVHVGPAILVMPRHDPENSTVLLRCEWKGPEPEGQTLVFRWIDPVDGKVTEGKEIYRELQMYGSMADTEKSNNSITCEASSKERGEVLGTTAMSLAPVAVRVIGSVDMAQIPKRIYGFSPGESVEMVCRVEAEFVETGKDIRWTFNGGPIPEGLNRIDRLKASILLTNDLKPTHEGHYVCHLGSKTLQVQLVQRPITLALGTEPESDTRWANAGESTEFHCRLAGREQGNKLIDWSFIPKGSEDEVLVHPDVTIERPASTPATSFISIANVQKYHEGTYVCRALNMKATSELIVMTRTLSVNPEQLDARPGTTVRFLCELSAVAGLDGGKLYWMRTDRRDLRPGKEEVIGSTGGRALLIVHSVDWTDHNTTYMCTDGVSSAHARIFVREACGPGFRSCDSGGCVPSSAFCDGKNDCEDGSDENVAKCNECGANELRCEDIGGKKPIRNCFLRYWRCDGEDDCGNNFDEEDCPPPSKPDRCNGTQFICPESNKPIARAFLCDGVADCEPNGEDETECSLPVVVEPSGETQMFGKRSTNLTMTCIVHGKPPPAISWRYNWGSLREGVKHVINNTVVDCNTVISHLTLIDLEPEAGGLYTCEAVNKGRTLAPDFSLNVAQGGLCHPPLFNDAAWFEDMCIKCYCSGVTQRCRSAHGYSKSPTDKYWTISEDTSKIRTYQESGVEETTQGLEFTPRLIRFKGTESGLAFLEGPMGLNGSWITSYGHNLKFTVRLFGTTTERLKGAMIALHGPEESLYWCPPTDRVLLYAMNVGYENDISIRINERERWFTDPNCTQHLPEATNRAQFMNLLKMIKSIGVRANIYDDQTSFELQDLRLEHAVPSDLPGVWVAEIEQCECPPGYEGLSCEKCAYGYEKHPTEPGKCRRLCPCDECDEHGNCLSCSGNRSGPRCQQCKKGYYRPYESSLSDDCIPCDRCAQGAPHVIKECVDSLLPAEDPYCKCQAREDGKLVDPDCDQCVIAEKQGLPLPEECATRPEPSPCDAVGTKSGTVAGECECQPGYKGDRCESCSDGYFRFHKRCLGCYCSGQTSSCSMSHQHYFWNVTLSNPQGVEFDVWLAKASPYGNLLRSDFTPDGERRLERENNGDVVVRHPILEKGLIHIALNIRHPQMEPQTQSDIPVYRHLYGGQMSFRLSWPNLDPQKVTQSQAGVVIEIESPRFGRIWTQASYNLETQRYEVEFDENWWPGGWRIGTTDAFGERGPQQGLTRGQLLRVLGTASSISIVTSSGDSEGLRDMRLSGLAIQLALPTAPINDPFAPQAPVEVCDCPEPSKPDERALSLSCEGCRDTKKPTVVRLESGGADFECEKCIGPNCDECASGQLKYNVYTGRSLQTCQTGLKMDSEQRHIVVRTGSPLTLVCRATSYLGGILTHEWVTPSILDHDRMEVTRRPILRPKEFDIGRDMQMFNQSIHQSEAVISISRAEKSDSGTYHCRASGVGSFLERPTYVEVLDEVDAIPPAHPDEEKLGPQNAIQPTISPRAPFLSRYVFESEPDNPKITVIKGTAKNPSDLSDNQLVWFASNGSAFHIKPEVYDTETGELVVRLDVPFSSVVSGKETINGYFVGNSPVLNPYWTPMRKPEITAPPAAEVSASDITPPEPEVRVPFMQPHTIQVKVTPGKAPVHVVWWQVGPLPEDFTKVDGFPNTLPEGMTQDETNLIIWAASEEHEGVYEGVVIRDSDQQEITRFNVTVRVDPMVPENKVVLPPGKAEELPRKEENVSTVTPKPGVTWDFVVQGFTPDAEYCEYPTWTMVDYQTNTITDVTERVHRLSPSNFRVEYPLTSGIYLRFQCQPVPKSNLTGEIKFNISSPDPRIVFQTVYDNPNSTFPTRLICLDLNPSRPSDVNISSDTMTVERIRDALAVITPEQVYKPGDVPIRHLELDWRRIGDFDPFTDSGRFTCFVNNSETSGSKTLVLPSEDVPVTVPKDPYTRVYIYSPDVHVGPEDEGLHTVTVREGQKLRLYCNYDSRPLGDFYGWRTESEPVRQGASLEQRGYSALALIDSVSKEMDEQILECAFGDRTKRVKLNVIPEGETLTEIRLLSDDLIGDRIVATAGSDVNLTCAIDHVQGKPMEIKRIDWYMQFASGRRRKAIDSGFAKEISVTDNGRHIYFNRISHKPIGAKIFCVVRPVDTPTAVDAYHPSPMVEFWVREPKWSAVVEPISRPGVVQGVEAQTLHLKCAVTDLWHQKPARNAQITWETRVRPVYGIDESRKPNSYEVPWLGTREDNDVLMVGGLRVREEWIGEFRCLANSPISNASAESEWVRLEVLSGDTLMRVPKLRLEAVPNPEFPYYPTQVKCIDDNEDNPSEVTWTKQQGTIPQDQVELKPNSATLTWIHDGVERFEPQSDAGVYVCRATNAYSSSVKQFYLPQDIMPKEPIPISNHKMEITSDVNQIFFENGERYTRVIQGSPFELLCTYYGHPAPAGGLQWSVERINEQGQLMGSLSIAMLGLRVRSGRHYWSEIETPKFDAQGRHAGVYRCEALSQDGRVIKQSLIRVELHKVNVRVQPLNDAGFVEATEGDNGEITCNAYDGYFDFILPEAQYSWEFERANSDRVNPNSLATDVNIEGNRIKYTSISPAANAFRARCVARNNTARYVSPDFGFRIKRTSKGPVTRPDTEPGVPRQVLGDGREGVILVVHGVNNVTGHISLNDGDNANLTCVALDSVNSKPFPSGEFYYGWQFTGMQGETVAPEMLAAGTVNSFLSEGGGAGILLLEDVKSSDQAPRPSAQIQCLATHRKEGVTYYTKPIDFVVYPAGKEPDPEAEKMERANRNRLSVKVAGLDERGMLAGTQGSVRTLKCVAVDSKTNIQPKDNVEYAWEFSRLDGTSVDTGAILDPESGSIELKDNEITMTGIRQTSSVRGRCRVQRLDDDETTVDKFYSPYFRFDVTDGTDANTRDFVAPTDPERGEKMWDVEIKVTGLDDNGHLTGMPGGDAEIHCKAFNMTTEEQITEQSKDYTVHYGWEFQQLNGQPATIGDVAGDTKMDSTSTTLRLVDLRPQTAENRTLGRCVVELIRKPLDDLSVPLGPKGVRMASKFFVINVPPKDDIASEDLDLDRGRYELTVRGLNDHGALPLRRGQPVKLECVVRDITTDTLVDLSSPRQMIGWQLPVYPSDFIGNPGDLARQVSLTQKQIQMDGIRNDLVDGLRGRCWYYDGTSYYYSRHFPILVPHSSDDGRVRVEVQEIGTPNDRKYICAAYNVKTGSRLTDVSYEWLFTAANNEQVSPGYFFNSIEASGNQLQVNQRQRAFQLPEHLRDQLPIEGRCLVLYQPYAGDLSGSQRINMYQSNPFVLIHPMASDPDEMIKHPDPLREDDRVVVYVDGADRGLVTIPEGGTVTLTCGALDVKTSKPIDGLSYTWEVQQRDGSAVDTGSLAKKATLIQGPGGHQMTLVGVRPRAAGLRVRCVVTNRMEGEEAELVPMKRGEQIASNFVDFDVTPTLEPGAEGSEDQYKGNEDFTIDEEDKRYKVVIGGLDEHGRLKAKEGDDVKLEVKVLDTLTNELSSISTDPKITHFGLEARYDNGQSAPFSGLADSITIHGQDGVVNLNGLRGETKPPTQFRVVVEREVELPESDSETGATRKKTTRIASDYVDVIILKEGEEDRPVKPEETQIEIHPVIDGLNRCGHLPISVGENATLICRPNDTRIGLDNLIYGWELRHPQGQPLPHVNLLARAVRQEGNKLQLYQMLDPGFILIGRCMIIQTTGKCFRFSSGYFTIGPHGPGCGPNDSVVIPDIPGEHPPPMTDYKVRISIDGLDENRRVVAKPGENVTLKCTALNDTTNEPIVNSSIGWDFLSDTGEPLNTGQLAARFEQTENNELILSHLHPNPNARGRCVVSLEQRVTLSSPYFTFDVGDEKRRPEESVNPSYSDKRVRVEISGLNKRGQISVHRVGDDASLRCQAVVTATSKPLLPGHGTRYGWEWRYMDEDPVSTTNVAVAVEANGERLGLRGIRAPPGSKGRNVKGRCVVHVPANQVDPTMPSDAYLVYGSDYFTVDVVKKPTTLDPDAIPVPGRPSDGIKIAVTGLDDSGNLVSSEDESVAVACEARNATTNERLSTEGIRAEYTVFYGWEFTDATGRSIDSSLFAESITTDSTGNLRLRGLTAPRRGSLPFKIRCVAVVSKRPKSPEEPAGLAKSYNSDYFALDITRKDGSSTGETKPGQTPPDITGDKVRVRVDGLKPDGTLTAQPGQDVVLTCIADDTTTGQQLTDVNFGWELRRQTGGMLNMALLANKVIQDGPILKLFQVKTLNGDQEQPSGRCVVQRDGQVYRSPYFRIKVASIPKGSEVEGDGRITVSVSGIDEKRMIAKAQPRGVLNLTCVARDAETGEVLHNVIYGWDMRYRPTVSAPYLDGTLGPFATKASETEAGALKIYASEDTSAAGMAQLRCRVVNGTETYTSPFYRFLVTTEDVPTIPAEPSLYPKYRVRVMELEDEENLSAEPGSTMELTCKAYDAKSGVPVTDVNYQWELKRMDGDPVSTTEIVTDSLSATGGTLRLEGLKEIYGTIKGRCLAVDADGWDASPYFTFNIFSKDEEPKERIPEQIGEIRAKADDDRVKVEVEGLDADGNFIGQIGSDSQLKCQATIKEGIDGTVLSRGWEFLDGHGNPVPVTALADNVKISEKDGTLQLGTLRSSEQLTATKTVKGRCVVRAELMATETAPDGTTKDAKQTLLFTSDNFGVSINEDGTAIGTPGGMDVKGTKTTVVVEGLNKAGTVRAETGDNVRLTCTAKDTETGEPATSVTYSWEIRDRRGKVVPVDELAQRVYREGQMITFVHLKPTDHLDGYSQRVGRCLVYNSETEHTYQSDYFHLDVRRPPPEGVIDATHPIEVSVKGVPDDGVLKAKEGDDVELECEARDKATKEIIPKNEVIYHFQFTEAAPDSEDVYGGHIAEEVKQEPLPDGGSRLTLKGVKAGTWFQGRCIVLHIPGGQSIEGIITNATAPKRYVSKYFWSGVTKPDKSPEKPEDLKEKPVVIRKFTHDPMVLVKVDGAGENDIIPATAGQDIKLRCFAIDVPTGKPIDGLKYSWELRSTDNMPLETQLLSSHIETGTMLSDDGGEFQVIGYRTTGDGVKLRCVATGTDVAPETRHRGAMYASPIYTFETKTEVDQPTVEPPKEVKRQYDPENLQLEVTGLNPDGTLSKKEGEDITLNCKVVDTTTGLPIEDDEFDIGWSVGTGPDGRPIPLDHLAQTIVFNKGELVLQGLRRTPPGTGGLRSHCTVRLADEQLTKPEDYPEKPVVLTSDAFVIHVEEPDDKKEIPRPTDTKDTPYINWIPGKKPKDAVIVKVHDLDAENSVRVEPGSELNLTCMALDAVSLRRIVPSPEVTPLFSWELRNLPGGQLLDYNQLSNGEIVITQPSQKSTGDEAGVSSLRLTTVRRPGPPMGKTVYGRCTVRLGEQVFRSPYFPIVLESTREMEDYQTSPKGYWDEDDAIEVVVEGLDADGNKRAEEGSTTQLNCEARDKKSKQPVSSELATYGWQLVDPVNDELKTPLAESETLAGSKLQLNELHLPDYEKKHHILWGWCVVDIKQPEAQVKHYRSKPFKMVILAKDSAVVELPKAIRVRDEIFVKVDGLTEDGMVKAIEGETKSLKCRAIDALTGYTVHSPDFTFGWDWRNLDGSAANIGLVGKQIEAKEAELTINELRSRTPIKGRCIVIKRPVVKSTDVDEQVLSDKNMPIIYYSDFFFFDVEPLDPASKMTEEKCRPIGATDEKVVVTVNEAVDEEILLTVNTDTEITASAKDSDGNPVESLGFSFELSYMSGQVAHAGEIAQSISFDQQTGVLKLSKVQFPTKPIKVRFIVKIPPKQEGSQLEEDCSPLIYRSAYASVKVQATEDAAKPKWADRGVPVYDVNQKAYKVRIDGLNEKGDAVGIPKKSMELECNVQDKYDMPAEFPANAYTWQLIDKEDRPANPGRLADEVQVVGGRKLKLTNYRSSAEEDGIRGRCVITISVPMPVDEDIHPDMPPAQEYMSPYFEFKTAKEEVPGEPEIPKEEGKEETGEGEVSTLSPEEGATDGTGEVVPGEKEGPVEQEFTLQLDSPINPIYETGEKQHTVLARVQRPFELNCRANFKEGSAGPRSSSGEALPRLVWYYRQPEIPGDVPIPSQLFPVSPPRMETLNIGAQENHKISIGADAYSFRDDNAEFHCNAYMESADVPIASKTVYIQKVKEKFNVRIFDEESRSRAYAFAESSKTLTCYVDDIDTGERTEPEGYQWEASIADGSGVWIRTSGPKNPAKSIEGWTSNQLRLEGMTLPENMATTEVTYEFRCIAAYNSTFDTTSRPFVMNVRQKPKIEFIRIDREKPTEAVLNTVDVPEDSYNGTEDYQLGCKPEVTGSEAVAIWQKCEDEACSITKDLIPKGDKLFLFANSTRYTDEGLFRCQVSLQLKEYNFKLTESKLVRIKRKSAPAIYSEESITYTVNDEMSLQCTDEASSPESVVEWTFEPSGTAPDQRKDPIFLGKKYAYGRIYIFAIARGQLTPEHSGKYTCHAKNPYGTASSTIVVTVTEDLALGSRKAYRERQRRRVPRRRVLKIK</sequence>
<dbReference type="InterPro" id="IPR000742">
    <property type="entry name" value="EGF"/>
</dbReference>
<evidence type="ECO:0000256" key="8">
    <source>
        <dbReference type="ARBA" id="ARBA00023319"/>
    </source>
</evidence>
<feature type="domain" description="Ig-like" evidence="16">
    <location>
        <begin position="4752"/>
        <end position="4797"/>
    </location>
</feature>
<feature type="domain" description="Ig-like" evidence="16">
    <location>
        <begin position="2276"/>
        <end position="2365"/>
    </location>
</feature>
<feature type="domain" description="Ig-like" evidence="16">
    <location>
        <begin position="532"/>
        <end position="628"/>
    </location>
</feature>
<feature type="domain" description="Ig-like" evidence="16">
    <location>
        <begin position="2961"/>
        <end position="3088"/>
    </location>
</feature>
<dbReference type="Proteomes" id="UP000728185">
    <property type="component" value="Unassembled WGS sequence"/>
</dbReference>
<dbReference type="InterPro" id="IPR036055">
    <property type="entry name" value="LDL_receptor-like_sf"/>
</dbReference>
<dbReference type="GO" id="GO:0005911">
    <property type="term" value="C:cell-cell junction"/>
    <property type="evidence" value="ECO:0007669"/>
    <property type="project" value="TreeGrafter"/>
</dbReference>
<dbReference type="Pfam" id="PF00052">
    <property type="entry name" value="Laminin_B"/>
    <property type="match status" value="1"/>
</dbReference>
<dbReference type="SMART" id="SM00181">
    <property type="entry name" value="EGF"/>
    <property type="match status" value="2"/>
</dbReference>
<evidence type="ECO:0000256" key="7">
    <source>
        <dbReference type="ARBA" id="ARBA00023292"/>
    </source>
</evidence>
<dbReference type="SMART" id="SM00409">
    <property type="entry name" value="IG"/>
    <property type="match status" value="19"/>
</dbReference>
<comment type="caution">
    <text evidence="9">Lacks conserved residue(s) required for the propagation of feature annotation.</text>
</comment>
<feature type="domain" description="Ig-like" evidence="16">
    <location>
        <begin position="847"/>
        <end position="942"/>
    </location>
</feature>
<dbReference type="Gene3D" id="2.10.25.10">
    <property type="entry name" value="Laminin"/>
    <property type="match status" value="1"/>
</dbReference>
<evidence type="ECO:0000259" key="16">
    <source>
        <dbReference type="PROSITE" id="PS50835"/>
    </source>
</evidence>
<keyword evidence="2 13" id="KW-0732">Signal</keyword>
<dbReference type="PANTHER" id="PTHR11640">
    <property type="entry name" value="NEPHRIN"/>
    <property type="match status" value="1"/>
</dbReference>
<accession>A0A8E0VQ09</accession>
<dbReference type="Gene3D" id="2.60.40.10">
    <property type="entry name" value="Immunoglobulins"/>
    <property type="match status" value="7"/>
</dbReference>
<feature type="domain" description="Ig-like" evidence="16">
    <location>
        <begin position="334"/>
        <end position="422"/>
    </location>
</feature>
<dbReference type="CDD" id="cd00096">
    <property type="entry name" value="Ig"/>
    <property type="match status" value="1"/>
</dbReference>
<dbReference type="Pfam" id="PF13927">
    <property type="entry name" value="Ig_3"/>
    <property type="match status" value="1"/>
</dbReference>
<evidence type="ECO:0000256" key="5">
    <source>
        <dbReference type="ARBA" id="ARBA00023157"/>
    </source>
</evidence>
<keyword evidence="5 9" id="KW-1015">Disulfide bond</keyword>
<feature type="domain" description="Ig-like" evidence="16">
    <location>
        <begin position="158"/>
        <end position="221"/>
    </location>
</feature>
<dbReference type="GO" id="GO:0050839">
    <property type="term" value="F:cell adhesion molecule binding"/>
    <property type="evidence" value="ECO:0007669"/>
    <property type="project" value="TreeGrafter"/>
</dbReference>
<feature type="domain" description="TNFR-Cys" evidence="15">
    <location>
        <begin position="1237"/>
        <end position="1283"/>
    </location>
</feature>
<dbReference type="EMBL" id="LUCM01002098">
    <property type="protein sequence ID" value="KAA0197879.1"/>
    <property type="molecule type" value="Genomic_DNA"/>
</dbReference>
<feature type="domain" description="Ig-like" evidence="16">
    <location>
        <begin position="425"/>
        <end position="525"/>
    </location>
</feature>
<evidence type="ECO:0000256" key="6">
    <source>
        <dbReference type="ARBA" id="ARBA00023180"/>
    </source>
</evidence>
<dbReference type="InterPro" id="IPR003599">
    <property type="entry name" value="Ig_sub"/>
</dbReference>
<keyword evidence="7" id="KW-0424">Laminin EGF-like domain</keyword>
<evidence type="ECO:0000256" key="1">
    <source>
        <dbReference type="ARBA" id="ARBA00004479"/>
    </source>
</evidence>
<feature type="signal peptide" evidence="13">
    <location>
        <begin position="1"/>
        <end position="31"/>
    </location>
</feature>
<dbReference type="InterPro" id="IPR009030">
    <property type="entry name" value="Growth_fac_rcpt_cys_sf"/>
</dbReference>
<dbReference type="GO" id="GO:0030154">
    <property type="term" value="P:cell differentiation"/>
    <property type="evidence" value="ECO:0007669"/>
    <property type="project" value="UniProtKB-ARBA"/>
</dbReference>
<feature type="domain" description="Laminin IV type A" evidence="17">
    <location>
        <begin position="986"/>
        <end position="1179"/>
    </location>
</feature>
<gene>
    <name evidence="18" type="ORF">FBUS_00050</name>
</gene>
<dbReference type="PROSITE" id="PS50050">
    <property type="entry name" value="TNFR_NGFR_2"/>
    <property type="match status" value="1"/>
</dbReference>
<feature type="disulfide bond" evidence="9">
    <location>
        <begin position="1340"/>
        <end position="1349"/>
    </location>
</feature>
<comment type="subcellular location">
    <subcellularLocation>
        <location evidence="1">Membrane</location>
        <topology evidence="1">Single-pass type I membrane protein</topology>
    </subcellularLocation>
</comment>
<dbReference type="PROSITE" id="PS50835">
    <property type="entry name" value="IG_LIKE"/>
    <property type="match status" value="13"/>
</dbReference>
<dbReference type="InterPro" id="IPR002049">
    <property type="entry name" value="LE_dom"/>
</dbReference>
<feature type="domain" description="Ig-like" evidence="16">
    <location>
        <begin position="4075"/>
        <end position="4178"/>
    </location>
</feature>
<feature type="domain" description="Ig-like" evidence="16">
    <location>
        <begin position="2615"/>
        <end position="2702"/>
    </location>
</feature>
<keyword evidence="19" id="KW-1185">Reference proteome</keyword>
<dbReference type="GO" id="GO:0005886">
    <property type="term" value="C:plasma membrane"/>
    <property type="evidence" value="ECO:0007669"/>
    <property type="project" value="TreeGrafter"/>
</dbReference>
<feature type="compositionally biased region" description="Basic and acidic residues" evidence="12">
    <location>
        <begin position="6304"/>
        <end position="6321"/>
    </location>
</feature>
<feature type="region of interest" description="Disordered" evidence="12">
    <location>
        <begin position="6304"/>
        <end position="6348"/>
    </location>
</feature>
<evidence type="ECO:0000259" key="17">
    <source>
        <dbReference type="PROSITE" id="PS51115"/>
    </source>
</evidence>
<keyword evidence="9" id="KW-0245">EGF-like domain</keyword>
<feature type="disulfide bond" evidence="10">
    <location>
        <begin position="784"/>
        <end position="799"/>
    </location>
</feature>
<feature type="chain" id="PRO_5034980764" evidence="13">
    <location>
        <begin position="32"/>
        <end position="6854"/>
    </location>
</feature>
<evidence type="ECO:0000256" key="11">
    <source>
        <dbReference type="PROSITE-ProRule" id="PRU00206"/>
    </source>
</evidence>
<dbReference type="InterPro" id="IPR007110">
    <property type="entry name" value="Ig-like_dom"/>
</dbReference>
<dbReference type="InterPro" id="IPR001368">
    <property type="entry name" value="TNFR/NGFR_Cys_rich_reg"/>
</dbReference>
<feature type="domain" description="Ig-like" evidence="16">
    <location>
        <begin position="2490"/>
        <end position="2604"/>
    </location>
</feature>